<gene>
    <name evidence="1" type="ORF">MPOR_28230</name>
</gene>
<dbReference type="AlphaFoldDB" id="A0A6N4VDU0"/>
<keyword evidence="2" id="KW-1185">Reference proteome</keyword>
<sequence length="445" mass="49367">MRAMSSPFLQAAAVADSVLYEGYLLYPYRRSSPKNRVRWQFGVLAPRQWLPASARDDTGLSGSADGWYQHTECLLEAPEAAQVQVRVRFLRVAHRWVEERTTDGQFAEVDSLTVGEHRYLTFDDALPHEHDVTTTLAALCREPVQTDITLPADECIEELPDRAGRIVRRCEPISARVSIWLDAAAAPFTLWRLTVRTENHDHTTRPAAPRTEALYSSLVSTHTLIGLSTGTFLSSIDPPEWAAAATQTCRNIHTFPVLAGDPARRDVMLSAPIVLYDHPQVSPESPGDLFDATEIDEILSLRTGTLTEEEKREARATDPRAAEIIDRVDNLPAEVMERLHGAVRGLRARPADDPDTVTVDGAVIAKGSRVRLRPRRRGADAHDVFLSGRTALVEAVLTDIDGEQRIAVTVDDDPGADLHQWYGRFYYFDTDEVSPCGHHPNGQGG</sequence>
<dbReference type="KEGG" id="mpof:MPOR_28230"/>
<dbReference type="EMBL" id="AP022570">
    <property type="protein sequence ID" value="BBX51797.1"/>
    <property type="molecule type" value="Genomic_DNA"/>
</dbReference>
<protein>
    <submittedName>
        <fullName evidence="1">Uncharacterized protein</fullName>
    </submittedName>
</protein>
<accession>A0A6N4VDU0</accession>
<dbReference type="Proteomes" id="UP000466785">
    <property type="component" value="Chromosome"/>
</dbReference>
<evidence type="ECO:0000313" key="1">
    <source>
        <dbReference type="EMBL" id="BBX51797.1"/>
    </source>
</evidence>
<organism evidence="1 2">
    <name type="scientific">Mycolicibacterium poriferae</name>
    <dbReference type="NCBI Taxonomy" id="39694"/>
    <lineage>
        <taxon>Bacteria</taxon>
        <taxon>Bacillati</taxon>
        <taxon>Actinomycetota</taxon>
        <taxon>Actinomycetes</taxon>
        <taxon>Mycobacteriales</taxon>
        <taxon>Mycobacteriaceae</taxon>
        <taxon>Mycolicibacterium</taxon>
    </lineage>
</organism>
<evidence type="ECO:0000313" key="2">
    <source>
        <dbReference type="Proteomes" id="UP000466785"/>
    </source>
</evidence>
<reference evidence="1 2" key="1">
    <citation type="journal article" date="2019" name="Emerg. Microbes Infect.">
        <title>Comprehensive subspecies identification of 175 nontuberculous mycobacteria species based on 7547 genomic profiles.</title>
        <authorList>
            <person name="Matsumoto Y."/>
            <person name="Kinjo T."/>
            <person name="Motooka D."/>
            <person name="Nabeya D."/>
            <person name="Jung N."/>
            <person name="Uechi K."/>
            <person name="Horii T."/>
            <person name="Iida T."/>
            <person name="Fujita J."/>
            <person name="Nakamura S."/>
        </authorList>
    </citation>
    <scope>NUCLEOTIDE SEQUENCE [LARGE SCALE GENOMIC DNA]</scope>
    <source>
        <strain evidence="1 2">JCM 12603</strain>
    </source>
</reference>
<proteinExistence type="predicted"/>
<name>A0A6N4VDU0_9MYCO</name>